<protein>
    <recommendedName>
        <fullName evidence="3">Bacterial spore germination immunoglobulin-like domain-containing protein</fullName>
    </recommendedName>
</protein>
<dbReference type="EMBL" id="MFAM01000051">
    <property type="protein sequence ID" value="OGD78332.1"/>
    <property type="molecule type" value="Genomic_DNA"/>
</dbReference>
<evidence type="ECO:0008006" key="3">
    <source>
        <dbReference type="Google" id="ProtNLM"/>
    </source>
</evidence>
<evidence type="ECO:0000313" key="1">
    <source>
        <dbReference type="EMBL" id="OGD78332.1"/>
    </source>
</evidence>
<comment type="caution">
    <text evidence="1">The sequence shown here is derived from an EMBL/GenBank/DDBJ whole genome shotgun (WGS) entry which is preliminary data.</text>
</comment>
<name>A0A1F5FFM1_9BACT</name>
<sequence length="149" mass="16533">MMARLPWYSTLIGFSLLVIFIAALTVIFFPLAAPPSSPTVAFIDLPEQPAIGHPFPVSWRVDSSPTSTPFTAIYFDTIATPSALTASDYPDRVGYRYHTTDFTSGTFDLPDTFTAILTPPPRADTLYLRGYAKINGQHFWTDEITLTLH</sequence>
<dbReference type="AlphaFoldDB" id="A0A1F5FFM1"/>
<evidence type="ECO:0000313" key="2">
    <source>
        <dbReference type="Proteomes" id="UP000176682"/>
    </source>
</evidence>
<gene>
    <name evidence="1" type="ORF">A2368_04785</name>
</gene>
<dbReference type="Proteomes" id="UP000176682">
    <property type="component" value="Unassembled WGS sequence"/>
</dbReference>
<proteinExistence type="predicted"/>
<reference evidence="1 2" key="1">
    <citation type="journal article" date="2016" name="Nat. Commun.">
        <title>Thousands of microbial genomes shed light on interconnected biogeochemical processes in an aquifer system.</title>
        <authorList>
            <person name="Anantharaman K."/>
            <person name="Brown C.T."/>
            <person name="Hug L.A."/>
            <person name="Sharon I."/>
            <person name="Castelle C.J."/>
            <person name="Probst A.J."/>
            <person name="Thomas B.C."/>
            <person name="Singh A."/>
            <person name="Wilkins M.J."/>
            <person name="Karaoz U."/>
            <person name="Brodie E.L."/>
            <person name="Williams K.H."/>
            <person name="Hubbard S.S."/>
            <person name="Banfield J.F."/>
        </authorList>
    </citation>
    <scope>NUCLEOTIDE SEQUENCE [LARGE SCALE GENOMIC DNA]</scope>
</reference>
<organism evidence="1 2">
    <name type="scientific">Candidatus Collierbacteria bacterium RIFOXYB1_FULL_49_13</name>
    <dbReference type="NCBI Taxonomy" id="1817728"/>
    <lineage>
        <taxon>Bacteria</taxon>
        <taxon>Candidatus Collieribacteriota</taxon>
    </lineage>
</organism>
<accession>A0A1F5FFM1</accession>